<dbReference type="AlphaFoldDB" id="A0A5B8U2L0"/>
<keyword evidence="12 17" id="KW-1133">Transmembrane helix</keyword>
<protein>
    <recommendedName>
        <fullName evidence="4">histidine kinase</fullName>
        <ecNumber evidence="4">2.7.13.3</ecNumber>
    </recommendedName>
</protein>
<keyword evidence="9" id="KW-0547">Nucleotide-binding</keyword>
<dbReference type="PROSITE" id="PS50109">
    <property type="entry name" value="HIS_KIN"/>
    <property type="match status" value="1"/>
</dbReference>
<evidence type="ECO:0000256" key="7">
    <source>
        <dbReference type="ARBA" id="ARBA00022679"/>
    </source>
</evidence>
<feature type="domain" description="HAMP" evidence="19">
    <location>
        <begin position="167"/>
        <end position="220"/>
    </location>
</feature>
<dbReference type="SUPFAM" id="SSF47384">
    <property type="entry name" value="Homodimeric domain of signal transducing histidine kinase"/>
    <property type="match status" value="1"/>
</dbReference>
<dbReference type="Pfam" id="PF00512">
    <property type="entry name" value="HisKA"/>
    <property type="match status" value="1"/>
</dbReference>
<dbReference type="PROSITE" id="PS50885">
    <property type="entry name" value="HAMP"/>
    <property type="match status" value="1"/>
</dbReference>
<evidence type="ECO:0000256" key="15">
    <source>
        <dbReference type="SAM" id="Coils"/>
    </source>
</evidence>
<evidence type="ECO:0000256" key="13">
    <source>
        <dbReference type="ARBA" id="ARBA00023012"/>
    </source>
</evidence>
<evidence type="ECO:0000256" key="8">
    <source>
        <dbReference type="ARBA" id="ARBA00022692"/>
    </source>
</evidence>
<dbReference type="EC" id="2.7.13.3" evidence="4"/>
<keyword evidence="5" id="KW-1003">Cell membrane</keyword>
<evidence type="ECO:0000256" key="6">
    <source>
        <dbReference type="ARBA" id="ARBA00022553"/>
    </source>
</evidence>
<evidence type="ECO:0000256" key="17">
    <source>
        <dbReference type="SAM" id="Phobius"/>
    </source>
</evidence>
<dbReference type="Gene3D" id="3.30.565.10">
    <property type="entry name" value="Histidine kinase-like ATPase, C-terminal domain"/>
    <property type="match status" value="1"/>
</dbReference>
<dbReference type="PANTHER" id="PTHR43711">
    <property type="entry name" value="TWO-COMPONENT HISTIDINE KINASE"/>
    <property type="match status" value="1"/>
</dbReference>
<keyword evidence="13" id="KW-0902">Two-component regulatory system</keyword>
<feature type="transmembrane region" description="Helical" evidence="17">
    <location>
        <begin position="143"/>
        <end position="167"/>
    </location>
</feature>
<feature type="domain" description="Histidine kinase" evidence="18">
    <location>
        <begin position="334"/>
        <end position="549"/>
    </location>
</feature>
<evidence type="ECO:0000256" key="3">
    <source>
        <dbReference type="ARBA" id="ARBA00004314"/>
    </source>
</evidence>
<dbReference type="PRINTS" id="PR00344">
    <property type="entry name" value="BCTRLSENSOR"/>
</dbReference>
<feature type="compositionally biased region" description="Low complexity" evidence="16">
    <location>
        <begin position="589"/>
        <end position="610"/>
    </location>
</feature>
<evidence type="ECO:0000313" key="20">
    <source>
        <dbReference type="EMBL" id="QEC47171.1"/>
    </source>
</evidence>
<dbReference type="SUPFAM" id="SSF158472">
    <property type="entry name" value="HAMP domain-like"/>
    <property type="match status" value="1"/>
</dbReference>
<evidence type="ECO:0000256" key="1">
    <source>
        <dbReference type="ARBA" id="ARBA00000085"/>
    </source>
</evidence>
<dbReference type="InterPro" id="IPR003594">
    <property type="entry name" value="HATPase_dom"/>
</dbReference>
<organism evidence="20 21">
    <name type="scientific">Baekduia soli</name>
    <dbReference type="NCBI Taxonomy" id="496014"/>
    <lineage>
        <taxon>Bacteria</taxon>
        <taxon>Bacillati</taxon>
        <taxon>Actinomycetota</taxon>
        <taxon>Thermoleophilia</taxon>
        <taxon>Solirubrobacterales</taxon>
        <taxon>Baekduiaceae</taxon>
        <taxon>Baekduia</taxon>
    </lineage>
</organism>
<evidence type="ECO:0000256" key="11">
    <source>
        <dbReference type="ARBA" id="ARBA00022840"/>
    </source>
</evidence>
<dbReference type="SMART" id="SM00387">
    <property type="entry name" value="HATPase_c"/>
    <property type="match status" value="1"/>
</dbReference>
<evidence type="ECO:0000256" key="16">
    <source>
        <dbReference type="SAM" id="MobiDB-lite"/>
    </source>
</evidence>
<evidence type="ECO:0000256" key="12">
    <source>
        <dbReference type="ARBA" id="ARBA00022989"/>
    </source>
</evidence>
<dbReference type="KEGG" id="bsol:FSW04_05920"/>
<keyword evidence="7" id="KW-0808">Transferase</keyword>
<dbReference type="InterPro" id="IPR036890">
    <property type="entry name" value="HATPase_C_sf"/>
</dbReference>
<dbReference type="Gene3D" id="1.10.287.130">
    <property type="match status" value="1"/>
</dbReference>
<dbReference type="InterPro" id="IPR003660">
    <property type="entry name" value="HAMP_dom"/>
</dbReference>
<keyword evidence="14 17" id="KW-0472">Membrane</keyword>
<evidence type="ECO:0000256" key="9">
    <source>
        <dbReference type="ARBA" id="ARBA00022741"/>
    </source>
</evidence>
<dbReference type="Gene3D" id="3.30.450.20">
    <property type="entry name" value="PAS domain"/>
    <property type="match status" value="1"/>
</dbReference>
<name>A0A5B8U2L0_9ACTN</name>
<dbReference type="CDD" id="cd00082">
    <property type="entry name" value="HisKA"/>
    <property type="match status" value="1"/>
</dbReference>
<evidence type="ECO:0000259" key="19">
    <source>
        <dbReference type="PROSITE" id="PS50885"/>
    </source>
</evidence>
<dbReference type="GO" id="GO:0000155">
    <property type="term" value="F:phosphorelay sensor kinase activity"/>
    <property type="evidence" value="ECO:0007669"/>
    <property type="project" value="InterPro"/>
</dbReference>
<dbReference type="SMART" id="SM00388">
    <property type="entry name" value="HisKA"/>
    <property type="match status" value="1"/>
</dbReference>
<dbReference type="InterPro" id="IPR003661">
    <property type="entry name" value="HisK_dim/P_dom"/>
</dbReference>
<feature type="coiled-coil region" evidence="15">
    <location>
        <begin position="208"/>
        <end position="235"/>
    </location>
</feature>
<evidence type="ECO:0000256" key="4">
    <source>
        <dbReference type="ARBA" id="ARBA00012438"/>
    </source>
</evidence>
<dbReference type="GO" id="GO:0005524">
    <property type="term" value="F:ATP binding"/>
    <property type="evidence" value="ECO:0007669"/>
    <property type="project" value="UniProtKB-KW"/>
</dbReference>
<evidence type="ECO:0000259" key="18">
    <source>
        <dbReference type="PROSITE" id="PS50109"/>
    </source>
</evidence>
<dbReference type="FunFam" id="1.10.287.130:FF:000001">
    <property type="entry name" value="Two-component sensor histidine kinase"/>
    <property type="match status" value="1"/>
</dbReference>
<keyword evidence="10" id="KW-0418">Kinase</keyword>
<dbReference type="Gene3D" id="1.10.8.500">
    <property type="entry name" value="HAMP domain in histidine kinase"/>
    <property type="match status" value="1"/>
</dbReference>
<proteinExistence type="predicted"/>
<dbReference type="Pfam" id="PF00672">
    <property type="entry name" value="HAMP"/>
    <property type="match status" value="1"/>
</dbReference>
<dbReference type="EMBL" id="CP042430">
    <property type="protein sequence ID" value="QEC47171.1"/>
    <property type="molecule type" value="Genomic_DNA"/>
</dbReference>
<dbReference type="CDD" id="cd00075">
    <property type="entry name" value="HATPase"/>
    <property type="match status" value="1"/>
</dbReference>
<gene>
    <name evidence="20" type="ORF">FSW04_05920</name>
</gene>
<dbReference type="InterPro" id="IPR036097">
    <property type="entry name" value="HisK_dim/P_sf"/>
</dbReference>
<evidence type="ECO:0000313" key="21">
    <source>
        <dbReference type="Proteomes" id="UP000321805"/>
    </source>
</evidence>
<keyword evidence="21" id="KW-1185">Reference proteome</keyword>
<dbReference type="PANTHER" id="PTHR43711:SF31">
    <property type="entry name" value="HISTIDINE KINASE"/>
    <property type="match status" value="1"/>
</dbReference>
<reference evidence="20 21" key="1">
    <citation type="journal article" date="2018" name="J. Microbiol.">
        <title>Baekduia soli gen. nov., sp. nov., a novel bacterium isolated from the soil of Baekdu Mountain and proposal of a novel family name, Baekduiaceae fam. nov.</title>
        <authorList>
            <person name="An D.S."/>
            <person name="Siddiqi M.Z."/>
            <person name="Kim K.H."/>
            <person name="Yu H.S."/>
            <person name="Im W.T."/>
        </authorList>
    </citation>
    <scope>NUCLEOTIDE SEQUENCE [LARGE SCALE GENOMIC DNA]</scope>
    <source>
        <strain evidence="20 21">BR7-21</strain>
    </source>
</reference>
<dbReference type="CDD" id="cd06225">
    <property type="entry name" value="HAMP"/>
    <property type="match status" value="1"/>
</dbReference>
<evidence type="ECO:0000256" key="10">
    <source>
        <dbReference type="ARBA" id="ARBA00022777"/>
    </source>
</evidence>
<dbReference type="FunFam" id="3.30.565.10:FF:000023">
    <property type="entry name" value="PAS domain-containing sensor histidine kinase"/>
    <property type="match status" value="1"/>
</dbReference>
<keyword evidence="6" id="KW-0597">Phosphoprotein</keyword>
<keyword evidence="11" id="KW-0067">ATP-binding</keyword>
<sequence length="610" mass="64392">MTIALTAIAGFGVGALYSSRQHYEAQLAHAFEVKASAGKLLAASVVEEATLRARRSGQASASTARARTAYEQALADTRAKAVDDAASLKLIQQASAAQAVLRRPGAPAAAALGARAPINALQRRQDARLAAADKHARGDSRRALASITAAGGLALAGAIALVALLLAGVRRPLEELVGASARVAGGDLTARVDEERGPDELRQLGRSFNAMATDLERASEKLEAERRRLDVTLRSLGDGLVLVDDEGLVASANPRAMQYTPELRVGHPPELAGLVLPATDEALGVEVLLDHDGRTLAATAARLDEHGGGGVVWTLRDATERARLERLKSEFVATASHELRSPLTSIKGFVELLSAGEGLDPRQREFLDIVLVSTNRLVDLVNDLLDVARLEAGRVEVHRRAIDVHEALDDVVTLLHGRIEAKDQRLELDVEPDTPRVLADASRLRQMLTNLVTNAHLYTDEGGTVAVRAGGSPGGVRIEISDTGRGMDPGELEHVFERFSRGSGSTGTPGTGLGLSIVKSLVDLHGGTIDVASTPGEGTTFAITLPAAPAPGVVTRPRDALRGRKVLVMDDEPETARLIAERLEPWGWSARSSSTARPPSRACAAASSTR</sequence>
<dbReference type="GO" id="GO:0045121">
    <property type="term" value="C:membrane raft"/>
    <property type="evidence" value="ECO:0007669"/>
    <property type="project" value="UniProtKB-SubCell"/>
</dbReference>
<dbReference type="SMART" id="SM00304">
    <property type="entry name" value="HAMP"/>
    <property type="match status" value="1"/>
</dbReference>
<evidence type="ECO:0000256" key="5">
    <source>
        <dbReference type="ARBA" id="ARBA00022475"/>
    </source>
</evidence>
<feature type="region of interest" description="Disordered" evidence="16">
    <location>
        <begin position="588"/>
        <end position="610"/>
    </location>
</feature>
<dbReference type="InterPro" id="IPR004358">
    <property type="entry name" value="Sig_transdc_His_kin-like_C"/>
</dbReference>
<keyword evidence="8 17" id="KW-0812">Transmembrane</keyword>
<accession>A0A5B8U2L0</accession>
<evidence type="ECO:0000256" key="14">
    <source>
        <dbReference type="ARBA" id="ARBA00023136"/>
    </source>
</evidence>
<dbReference type="SUPFAM" id="SSF55874">
    <property type="entry name" value="ATPase domain of HSP90 chaperone/DNA topoisomerase II/histidine kinase"/>
    <property type="match status" value="1"/>
</dbReference>
<comment type="subcellular location">
    <subcellularLocation>
        <location evidence="2">Cell membrane</location>
    </subcellularLocation>
    <subcellularLocation>
        <location evidence="3">Membrane raft</location>
        <topology evidence="3">Multi-pass membrane protein</topology>
    </subcellularLocation>
</comment>
<dbReference type="OrthoDB" id="9813151at2"/>
<dbReference type="InterPro" id="IPR050736">
    <property type="entry name" value="Sensor_HK_Regulatory"/>
</dbReference>
<dbReference type="GO" id="GO:0005886">
    <property type="term" value="C:plasma membrane"/>
    <property type="evidence" value="ECO:0007669"/>
    <property type="project" value="UniProtKB-SubCell"/>
</dbReference>
<comment type="catalytic activity">
    <reaction evidence="1">
        <text>ATP + protein L-histidine = ADP + protein N-phospho-L-histidine.</text>
        <dbReference type="EC" id="2.7.13.3"/>
    </reaction>
</comment>
<dbReference type="InterPro" id="IPR035965">
    <property type="entry name" value="PAS-like_dom_sf"/>
</dbReference>
<dbReference type="Proteomes" id="UP000321805">
    <property type="component" value="Chromosome"/>
</dbReference>
<dbReference type="InterPro" id="IPR005467">
    <property type="entry name" value="His_kinase_dom"/>
</dbReference>
<keyword evidence="15" id="KW-0175">Coiled coil</keyword>
<evidence type="ECO:0000256" key="2">
    <source>
        <dbReference type="ARBA" id="ARBA00004236"/>
    </source>
</evidence>
<dbReference type="Pfam" id="PF02518">
    <property type="entry name" value="HATPase_c"/>
    <property type="match status" value="1"/>
</dbReference>
<dbReference type="SUPFAM" id="SSF55785">
    <property type="entry name" value="PYP-like sensor domain (PAS domain)"/>
    <property type="match status" value="1"/>
</dbReference>